<name>A0A1E5UUN5_9POAL</name>
<dbReference type="InterPro" id="IPR011989">
    <property type="entry name" value="ARM-like"/>
</dbReference>
<proteinExistence type="predicted"/>
<keyword evidence="3" id="KW-1185">Reference proteome</keyword>
<dbReference type="InterPro" id="IPR016024">
    <property type="entry name" value="ARM-type_fold"/>
</dbReference>
<dbReference type="GO" id="GO:0030126">
    <property type="term" value="C:COPI vesicle coat"/>
    <property type="evidence" value="ECO:0007669"/>
    <property type="project" value="TreeGrafter"/>
</dbReference>
<dbReference type="OrthoDB" id="10261439at2759"/>
<evidence type="ECO:0000259" key="1">
    <source>
        <dbReference type="Pfam" id="PF01602"/>
    </source>
</evidence>
<evidence type="ECO:0000313" key="2">
    <source>
        <dbReference type="EMBL" id="OEL16599.1"/>
    </source>
</evidence>
<dbReference type="Proteomes" id="UP000095767">
    <property type="component" value="Unassembled WGS sequence"/>
</dbReference>
<gene>
    <name evidence="2" type="ORF">BAE44_0022382</name>
</gene>
<dbReference type="AlphaFoldDB" id="A0A1E5UUN5"/>
<dbReference type="SUPFAM" id="SSF48371">
    <property type="entry name" value="ARM repeat"/>
    <property type="match status" value="1"/>
</dbReference>
<protein>
    <submittedName>
        <fullName evidence="2">Coatomer subunit beta-1</fullName>
    </submittedName>
</protein>
<organism evidence="2 3">
    <name type="scientific">Dichanthelium oligosanthes</name>
    <dbReference type="NCBI Taxonomy" id="888268"/>
    <lineage>
        <taxon>Eukaryota</taxon>
        <taxon>Viridiplantae</taxon>
        <taxon>Streptophyta</taxon>
        <taxon>Embryophyta</taxon>
        <taxon>Tracheophyta</taxon>
        <taxon>Spermatophyta</taxon>
        <taxon>Magnoliopsida</taxon>
        <taxon>Liliopsida</taxon>
        <taxon>Poales</taxon>
        <taxon>Poaceae</taxon>
        <taxon>PACMAD clade</taxon>
        <taxon>Panicoideae</taxon>
        <taxon>Panicodae</taxon>
        <taxon>Paniceae</taxon>
        <taxon>Dichantheliinae</taxon>
        <taxon>Dichanthelium</taxon>
    </lineage>
</organism>
<dbReference type="GO" id="GO:0006888">
    <property type="term" value="P:endoplasmic reticulum to Golgi vesicle-mediated transport"/>
    <property type="evidence" value="ECO:0007669"/>
    <property type="project" value="TreeGrafter"/>
</dbReference>
<dbReference type="GO" id="GO:0006891">
    <property type="term" value="P:intra-Golgi vesicle-mediated transport"/>
    <property type="evidence" value="ECO:0007669"/>
    <property type="project" value="TreeGrafter"/>
</dbReference>
<dbReference type="STRING" id="888268.A0A1E5UUN5"/>
<evidence type="ECO:0000313" key="3">
    <source>
        <dbReference type="Proteomes" id="UP000095767"/>
    </source>
</evidence>
<dbReference type="GO" id="GO:0006886">
    <property type="term" value="P:intracellular protein transport"/>
    <property type="evidence" value="ECO:0007669"/>
    <property type="project" value="InterPro"/>
</dbReference>
<dbReference type="PANTHER" id="PTHR10635:SF1">
    <property type="entry name" value="COATOMER SUBUNIT BETA-1"/>
    <property type="match status" value="1"/>
</dbReference>
<comment type="caution">
    <text evidence="2">The sequence shown here is derived from an EMBL/GenBank/DDBJ whole genome shotgun (WGS) entry which is preliminary data.</text>
</comment>
<dbReference type="Pfam" id="PF01602">
    <property type="entry name" value="Adaptin_N"/>
    <property type="match status" value="1"/>
</dbReference>
<accession>A0A1E5UUN5</accession>
<sequence>MEKPCTFLVHFNNGTPSMVSEIIPGLVSGSGNDAAKAGAMKRAISVLLNGEPVPRLLTTTVVRYVFPCEDHTVQKLVLLYLEAIDKRDAATGKVLPETIHIISGIVRSNLEHPNEYIRGVTLRFLCRLSGEFEPALLEPLVPCVLANLQHRHPFVRRHALSAASAICRLPHEDHLIPNAPELALRALAAEQDAAARRNAFLMLCDSARDRAVAFLVANAKRVTEWPDLLQMAALGFVRKVCLSSQNHHADRGRCARIIASLLSAPSAAVVYECARALVFVSLSSSTLTSLHVAALTYCELLCWPTDDNVKLIVLDRLHELCATHREVMEDKVMDVLRAVLDTANLDVRMKMLGLVLDLVTPGNVEEVVLHLKEEVEEGGEHRQMLLQAIHACALKYPEQGVPPSFGTCLCPWCPLAVRTTVPATWLAPAPVHTVLPRHGRRRRRRRG</sequence>
<reference evidence="2 3" key="1">
    <citation type="submission" date="2016-09" db="EMBL/GenBank/DDBJ databases">
        <title>The draft genome of Dichanthelium oligosanthes: A C3 panicoid grass species.</title>
        <authorList>
            <person name="Studer A.J."/>
            <person name="Schnable J.C."/>
            <person name="Brutnell T.P."/>
        </authorList>
    </citation>
    <scope>NUCLEOTIDE SEQUENCE [LARGE SCALE GENOMIC DNA]</scope>
    <source>
        <strain evidence="3">cv. Kellogg 1175</strain>
        <tissue evidence="2">Leaf</tissue>
    </source>
</reference>
<dbReference type="Gene3D" id="1.25.10.10">
    <property type="entry name" value="Leucine-rich Repeat Variant"/>
    <property type="match status" value="1"/>
</dbReference>
<dbReference type="InterPro" id="IPR016460">
    <property type="entry name" value="COPB1"/>
</dbReference>
<dbReference type="PANTHER" id="PTHR10635">
    <property type="entry name" value="COATOMER SUBUNIT BETA"/>
    <property type="match status" value="1"/>
</dbReference>
<feature type="domain" description="Clathrin/coatomer adaptor adaptin-like N-terminal" evidence="1">
    <location>
        <begin position="28"/>
        <end position="398"/>
    </location>
</feature>
<dbReference type="InterPro" id="IPR002553">
    <property type="entry name" value="Clathrin/coatomer_adapt-like_N"/>
</dbReference>
<dbReference type="EMBL" id="LWDX02062566">
    <property type="protein sequence ID" value="OEL16599.1"/>
    <property type="molecule type" value="Genomic_DNA"/>
</dbReference>